<keyword evidence="8" id="KW-1185">Reference proteome</keyword>
<name>A0A812F265_ACAPH</name>
<evidence type="ECO:0000256" key="4">
    <source>
        <dbReference type="ARBA" id="ARBA00035233"/>
    </source>
</evidence>
<evidence type="ECO:0000256" key="5">
    <source>
        <dbReference type="ARBA" id="ARBA00035351"/>
    </source>
</evidence>
<organism evidence="7 8">
    <name type="scientific">Acanthosepion pharaonis</name>
    <name type="common">Pharaoh cuttlefish</name>
    <name type="synonym">Sepia pharaonis</name>
    <dbReference type="NCBI Taxonomy" id="158019"/>
    <lineage>
        <taxon>Eukaryota</taxon>
        <taxon>Metazoa</taxon>
        <taxon>Spiralia</taxon>
        <taxon>Lophotrochozoa</taxon>
        <taxon>Mollusca</taxon>
        <taxon>Cephalopoda</taxon>
        <taxon>Coleoidea</taxon>
        <taxon>Decapodiformes</taxon>
        <taxon>Sepiida</taxon>
        <taxon>Sepiina</taxon>
        <taxon>Sepiidae</taxon>
        <taxon>Acanthosepion</taxon>
    </lineage>
</organism>
<dbReference type="CDD" id="cd13156">
    <property type="entry name" value="KOW_RPL6"/>
    <property type="match status" value="1"/>
</dbReference>
<proteinExistence type="inferred from homology"/>
<dbReference type="GO" id="GO:0002181">
    <property type="term" value="P:cytoplasmic translation"/>
    <property type="evidence" value="ECO:0007669"/>
    <property type="project" value="TreeGrafter"/>
</dbReference>
<comment type="subunit">
    <text evidence="6">Component of the large ribosomal subunit. May bind IPO9 with low affinity.</text>
</comment>
<dbReference type="PANTHER" id="PTHR10715">
    <property type="entry name" value="60S RIBOSOMAL PROTEIN L6"/>
    <property type="match status" value="1"/>
</dbReference>
<keyword evidence="3" id="KW-0687">Ribonucleoprotein</keyword>
<dbReference type="FunFam" id="2.30.30.30:FF:000014">
    <property type="entry name" value="60S ribosomal protein L6"/>
    <property type="match status" value="1"/>
</dbReference>
<dbReference type="InterPro" id="IPR041997">
    <property type="entry name" value="Ribosomal_eL6_KOW"/>
</dbReference>
<evidence type="ECO:0000313" key="8">
    <source>
        <dbReference type="Proteomes" id="UP000597762"/>
    </source>
</evidence>
<comment type="similarity">
    <text evidence="1">Belongs to the eukaryotic ribosomal protein eL6 family.</text>
</comment>
<dbReference type="GO" id="GO:0003723">
    <property type="term" value="F:RNA binding"/>
    <property type="evidence" value="ECO:0007669"/>
    <property type="project" value="TreeGrafter"/>
</dbReference>
<dbReference type="GO" id="GO:0003735">
    <property type="term" value="F:structural constituent of ribosome"/>
    <property type="evidence" value="ECO:0007669"/>
    <property type="project" value="InterPro"/>
</dbReference>
<accession>A0A812F265</accession>
<comment type="caution">
    <text evidence="7">The sequence shown here is derived from an EMBL/GenBank/DDBJ whole genome shotgun (WGS) entry which is preliminary data.</text>
</comment>
<reference evidence="7" key="1">
    <citation type="submission" date="2021-01" db="EMBL/GenBank/DDBJ databases">
        <authorList>
            <person name="Li R."/>
            <person name="Bekaert M."/>
        </authorList>
    </citation>
    <scope>NUCLEOTIDE SEQUENCE</scope>
    <source>
        <strain evidence="7">Farmed</strain>
    </source>
</reference>
<evidence type="ECO:0000256" key="2">
    <source>
        <dbReference type="ARBA" id="ARBA00022980"/>
    </source>
</evidence>
<evidence type="ECO:0000256" key="6">
    <source>
        <dbReference type="ARBA" id="ARBA00046388"/>
    </source>
</evidence>
<dbReference type="OrthoDB" id="2436667at2759"/>
<evidence type="ECO:0000256" key="3">
    <source>
        <dbReference type="ARBA" id="ARBA00023274"/>
    </source>
</evidence>
<dbReference type="PANTHER" id="PTHR10715:SF0">
    <property type="entry name" value="LARGE RIBOSOMAL SUBUNIT PROTEIN EL6"/>
    <property type="match status" value="1"/>
</dbReference>
<protein>
    <recommendedName>
        <fullName evidence="4">Large ribosomal subunit protein eL6</fullName>
    </recommendedName>
    <alternativeName>
        <fullName evidence="5">60S ribosomal protein L6</fullName>
    </alternativeName>
</protein>
<dbReference type="EMBL" id="CAHIKZ030005630">
    <property type="protein sequence ID" value="CAE1332229.1"/>
    <property type="molecule type" value="Genomic_DNA"/>
</dbReference>
<dbReference type="Pfam" id="PF01159">
    <property type="entry name" value="Ribosomal_L6e"/>
    <property type="match status" value="1"/>
</dbReference>
<sequence>MTYNCLFSHAVVHGIVLVVVRRQNGGPEKVKKPKFITKTIGGEKNGETRKVRVCRLPRHLPTQVARRKLMNNKKPFSQHKRNLRPSIRPGTVLILLAGRHRGKRVVFLKQLGTGLLLVTGPFVLNGCPLRRVNQIYTIATSTRLKIKKVKVPSRINDDYFRRKSLKNLKHREGELFDTAKEEYTLSNERKEDQVTVDKQILKVIKASKDKKGLKGYLETMFSLKNKMYPHKMIF</sequence>
<dbReference type="GO" id="GO:0022625">
    <property type="term" value="C:cytosolic large ribosomal subunit"/>
    <property type="evidence" value="ECO:0007669"/>
    <property type="project" value="TreeGrafter"/>
</dbReference>
<dbReference type="Gene3D" id="2.30.30.30">
    <property type="match status" value="1"/>
</dbReference>
<evidence type="ECO:0000256" key="1">
    <source>
        <dbReference type="ARBA" id="ARBA00010592"/>
    </source>
</evidence>
<keyword evidence="2" id="KW-0689">Ribosomal protein</keyword>
<dbReference type="AlphaFoldDB" id="A0A812F265"/>
<dbReference type="Proteomes" id="UP000597762">
    <property type="component" value="Unassembled WGS sequence"/>
</dbReference>
<dbReference type="InterPro" id="IPR008991">
    <property type="entry name" value="Translation_prot_SH3-like_sf"/>
</dbReference>
<dbReference type="SUPFAM" id="SSF50104">
    <property type="entry name" value="Translation proteins SH3-like domain"/>
    <property type="match status" value="1"/>
</dbReference>
<evidence type="ECO:0000313" key="7">
    <source>
        <dbReference type="EMBL" id="CAE1332229.1"/>
    </source>
</evidence>
<dbReference type="InterPro" id="IPR014722">
    <property type="entry name" value="Rib_uL2_dom2"/>
</dbReference>
<dbReference type="GO" id="GO:0000027">
    <property type="term" value="P:ribosomal large subunit assembly"/>
    <property type="evidence" value="ECO:0007669"/>
    <property type="project" value="TreeGrafter"/>
</dbReference>
<gene>
    <name evidence="7" type="ORF">SPHA_81308</name>
</gene>
<dbReference type="InterPro" id="IPR000915">
    <property type="entry name" value="60S_ribosomal_eL6"/>
</dbReference>